<proteinExistence type="predicted"/>
<name>A0A0S3UKN1_PREIN</name>
<evidence type="ECO:0008006" key="3">
    <source>
        <dbReference type="Google" id="ProtNLM"/>
    </source>
</evidence>
<organism evidence="1 2">
    <name type="scientific">Prevotella intermedia</name>
    <dbReference type="NCBI Taxonomy" id="28131"/>
    <lineage>
        <taxon>Bacteria</taxon>
        <taxon>Pseudomonadati</taxon>
        <taxon>Bacteroidota</taxon>
        <taxon>Bacteroidia</taxon>
        <taxon>Bacteroidales</taxon>
        <taxon>Prevotellaceae</taxon>
        <taxon>Prevotella</taxon>
    </lineage>
</organism>
<dbReference type="AlphaFoldDB" id="A0A0S3UKN1"/>
<dbReference type="InterPro" id="IPR036709">
    <property type="entry name" value="Autotransporte_beta_dom_sf"/>
</dbReference>
<dbReference type="SUPFAM" id="SSF103515">
    <property type="entry name" value="Autotransporter"/>
    <property type="match status" value="1"/>
</dbReference>
<protein>
    <recommendedName>
        <fullName evidence="3">Outer membrane protein beta-barrel domain-containing protein</fullName>
    </recommendedName>
</protein>
<dbReference type="Proteomes" id="UP000217431">
    <property type="component" value="Chromosome I"/>
</dbReference>
<evidence type="ECO:0000313" key="1">
    <source>
        <dbReference type="EMBL" id="BAU18049.1"/>
    </source>
</evidence>
<evidence type="ECO:0000313" key="2">
    <source>
        <dbReference type="Proteomes" id="UP000217431"/>
    </source>
</evidence>
<accession>A0A0S3UKN1</accession>
<sequence length="230" mass="25699">MHFLRNLKSAFLAKCNKKDVHLHPKRNYKQNIHLIKMKRKAIAIALLLLSVLTVSAQEEIVRDKSVYLEVFGPSNYIGVNYDARFSKNSQWGYRVGFGFGYSSSSDPLGDASTRAYSVPLGVNYFVGNNKHNLELGLGVNVGLYNNHDYIMEGIYGNDAAGKPQLLGVKSVPTKDTKFGMFGFGTVGYRYTAKKGFQFRIGVTPARIIAADNIYDRKTVLMPYISFGKAF</sequence>
<dbReference type="EMBL" id="AP014597">
    <property type="protein sequence ID" value="BAU18049.1"/>
    <property type="molecule type" value="Genomic_DNA"/>
</dbReference>
<gene>
    <name evidence="1" type="ORF">PIOMA14_I_1541</name>
</gene>
<reference evidence="1 2" key="1">
    <citation type="journal article" date="2016" name="DNA Res.">
        <title>The complete genome sequencing of Prevotella intermedia strain OMA14 and a subsequent fine-scale, intra-species genomic comparison reveal an unusual amplification of conjugative and mobile transposons and identify a novel Prevotella-lineage-specific repeat.</title>
        <authorList>
            <person name="Naito M."/>
            <person name="Ogura Y."/>
            <person name="Itoh T."/>
            <person name="Shoji M."/>
            <person name="Okamoto M."/>
            <person name="Hayashi T."/>
            <person name="Nakayama K."/>
        </authorList>
    </citation>
    <scope>NUCLEOTIDE SEQUENCE [LARGE SCALE GENOMIC DNA]</scope>
    <source>
        <strain evidence="1 2">OMA14</strain>
    </source>
</reference>